<accession>A0AAX4JGN7</accession>
<sequence length="196" mass="23200">MYNPSYFNLPSFSSFRVLNIPVSCDDFYATSKYILILVNNTIKIYSHSECSNIRLYKVIRHNLLLFINKKCMMNILYKILLSNMKNIEDIILYLKVDEIRKVVEMEHGFLVTYKNREKIFYDCNLEIQEKTNSKPVDILKINTIIKNKDKIIQIKRDEIIIGEKTVECKKILKLVGEGNYIFIRNKDIIKALIFTQ</sequence>
<dbReference type="Proteomes" id="UP001334084">
    <property type="component" value="Chromosome 12"/>
</dbReference>
<evidence type="ECO:0000313" key="2">
    <source>
        <dbReference type="Proteomes" id="UP001334084"/>
    </source>
</evidence>
<dbReference type="EMBL" id="CP142737">
    <property type="protein sequence ID" value="WUR05096.1"/>
    <property type="molecule type" value="Genomic_DNA"/>
</dbReference>
<reference evidence="1" key="1">
    <citation type="journal article" date="2024" name="BMC Genomics">
        <title>Functional annotation of a divergent genome using sequence and structure-based similarity.</title>
        <authorList>
            <person name="Svedberg D."/>
            <person name="Winiger R.R."/>
            <person name="Berg A."/>
            <person name="Sharma H."/>
            <person name="Tellgren-Roth C."/>
            <person name="Debrunner-Vossbrinck B.A."/>
            <person name="Vossbrinck C.R."/>
            <person name="Barandun J."/>
        </authorList>
    </citation>
    <scope>NUCLEOTIDE SEQUENCE</scope>
    <source>
        <strain evidence="1">Illinois isolate</strain>
    </source>
</reference>
<name>A0AAX4JGN7_9MICR</name>
<evidence type="ECO:0000313" key="1">
    <source>
        <dbReference type="EMBL" id="WUR05096.1"/>
    </source>
</evidence>
<organism evidence="1 2">
    <name type="scientific">Vairimorpha necatrix</name>
    <dbReference type="NCBI Taxonomy" id="6039"/>
    <lineage>
        <taxon>Eukaryota</taxon>
        <taxon>Fungi</taxon>
        <taxon>Fungi incertae sedis</taxon>
        <taxon>Microsporidia</taxon>
        <taxon>Nosematidae</taxon>
        <taxon>Vairimorpha</taxon>
    </lineage>
</organism>
<protein>
    <submittedName>
        <fullName evidence="1">Uncharacterized protein</fullName>
    </submittedName>
</protein>
<dbReference type="AlphaFoldDB" id="A0AAX4JGN7"/>
<dbReference type="RefSeq" id="XP_065331241.1">
    <property type="nucleotide sequence ID" value="XM_065475169.1"/>
</dbReference>
<keyword evidence="2" id="KW-1185">Reference proteome</keyword>
<gene>
    <name evidence="1" type="ORF">VNE69_12081</name>
</gene>
<dbReference type="GeneID" id="90542943"/>
<proteinExistence type="predicted"/>
<dbReference type="KEGG" id="vnx:VNE69_12081"/>